<dbReference type="PATRIC" id="fig|66876.3.peg.2751"/>
<gene>
    <name evidence="1" type="ORF">ADL29_12530</name>
</gene>
<dbReference type="PANTHER" id="PTHR23026">
    <property type="entry name" value="NADPH NITROREDUCTASE"/>
    <property type="match status" value="1"/>
</dbReference>
<dbReference type="SUPFAM" id="SSF55469">
    <property type="entry name" value="FMN-dependent nitroreductase-like"/>
    <property type="match status" value="2"/>
</dbReference>
<reference evidence="2" key="1">
    <citation type="submission" date="2015-07" db="EMBL/GenBank/DDBJ databases">
        <authorList>
            <person name="Ju K.-S."/>
            <person name="Doroghazi J.R."/>
            <person name="Metcalf W.W."/>
        </authorList>
    </citation>
    <scope>NUCLEOTIDE SEQUENCE [LARGE SCALE GENOMIC DNA]</scope>
    <source>
        <strain evidence="2">NRRL ISP-5002</strain>
    </source>
</reference>
<organism evidence="1 2">
    <name type="scientific">Streptomyces chattanoogensis</name>
    <dbReference type="NCBI Taxonomy" id="66876"/>
    <lineage>
        <taxon>Bacteria</taxon>
        <taxon>Bacillati</taxon>
        <taxon>Actinomycetota</taxon>
        <taxon>Actinomycetes</taxon>
        <taxon>Kitasatosporales</taxon>
        <taxon>Streptomycetaceae</taxon>
        <taxon>Streptomyces</taxon>
    </lineage>
</organism>
<protein>
    <submittedName>
        <fullName evidence="1">Nitroreductase</fullName>
    </submittedName>
</protein>
<dbReference type="InterPro" id="IPR000415">
    <property type="entry name" value="Nitroreductase-like"/>
</dbReference>
<dbReference type="AlphaFoldDB" id="A0A0N0H1B0"/>
<comment type="caution">
    <text evidence="1">The sequence shown here is derived from an EMBL/GenBank/DDBJ whole genome shotgun (WGS) entry which is preliminary data.</text>
</comment>
<dbReference type="Gene3D" id="3.40.109.10">
    <property type="entry name" value="NADH Oxidase"/>
    <property type="match status" value="1"/>
</dbReference>
<dbReference type="NCBIfam" id="NF047509">
    <property type="entry name" value="Rv3131_FMN_oxido"/>
    <property type="match status" value="1"/>
</dbReference>
<dbReference type="GO" id="GO:0016491">
    <property type="term" value="F:oxidoreductase activity"/>
    <property type="evidence" value="ECO:0007669"/>
    <property type="project" value="InterPro"/>
</dbReference>
<keyword evidence="2" id="KW-1185">Reference proteome</keyword>
<accession>A0A0N0H1B0</accession>
<evidence type="ECO:0000313" key="2">
    <source>
        <dbReference type="Proteomes" id="UP000037982"/>
    </source>
</evidence>
<evidence type="ECO:0000313" key="1">
    <source>
        <dbReference type="EMBL" id="KPC64339.1"/>
    </source>
</evidence>
<sequence length="319" mass="34703">MELADDAATAPSMHNAQPWHFRYCRHSRSFDVRADLDRALPHADPDNRALHIGCGAALLNLRVAAAHAGWYPSTRLLPDPGDPALLATVQLTGLGSGQSDLDALYPAVRRRHTSRYPFAETDIPEAVRSALSDAAGREGAQLDFATRWHLQWVQELAEEAEARNLTDRGENEDLARWTHIGATAADATGDGIPEYAFGPRKLGGKAPMRDFAGTRPVPGRATAAFEGSPHLALLSTARDRPEDWLRAGQAMERVLLLATLEGLASSPATQALEWSDLRWALRDPVSGKGYVQMVLRIGYGPQGLTTPRRTVGDVLDIEP</sequence>
<dbReference type="PANTHER" id="PTHR23026:SF123">
    <property type="entry name" value="NAD(P)H NITROREDUCTASE RV3131-RELATED"/>
    <property type="match status" value="1"/>
</dbReference>
<dbReference type="Proteomes" id="UP000037982">
    <property type="component" value="Unassembled WGS sequence"/>
</dbReference>
<dbReference type="InterPro" id="IPR050627">
    <property type="entry name" value="Nitroreductase/BluB"/>
</dbReference>
<dbReference type="EMBL" id="LGKG01000101">
    <property type="protein sequence ID" value="KPC64339.1"/>
    <property type="molecule type" value="Genomic_DNA"/>
</dbReference>
<proteinExistence type="predicted"/>
<name>A0A0N0H1B0_9ACTN</name>